<keyword evidence="9" id="KW-0812">Transmembrane</keyword>
<comment type="caution">
    <text evidence="10">The sequence shown here is derived from an EMBL/GenBank/DDBJ whole genome shotgun (WGS) entry which is preliminary data.</text>
</comment>
<gene>
    <name evidence="10" type="primary">MAN1A2</name>
    <name evidence="10" type="ORF">BG006_006076</name>
</gene>
<dbReference type="InterPro" id="IPR012341">
    <property type="entry name" value="6hp_glycosidase-like_sf"/>
</dbReference>
<feature type="transmembrane region" description="Helical" evidence="9">
    <location>
        <begin position="12"/>
        <end position="30"/>
    </location>
</feature>
<dbReference type="InterPro" id="IPR001382">
    <property type="entry name" value="Glyco_hydro_47"/>
</dbReference>
<dbReference type="EC" id="3.2.1.-" evidence="8"/>
<evidence type="ECO:0000256" key="6">
    <source>
        <dbReference type="PIRSR" id="PIRSR601382-2"/>
    </source>
</evidence>
<dbReference type="GO" id="GO:0036503">
    <property type="term" value="P:ERAD pathway"/>
    <property type="evidence" value="ECO:0007669"/>
    <property type="project" value="UniProtKB-ARBA"/>
</dbReference>
<evidence type="ECO:0000256" key="3">
    <source>
        <dbReference type="ARBA" id="ARBA00007658"/>
    </source>
</evidence>
<keyword evidence="6" id="KW-0106">Calcium</keyword>
<dbReference type="PANTHER" id="PTHR11742">
    <property type="entry name" value="MANNOSYL-OLIGOSACCHARIDE ALPHA-1,2-MANNOSIDASE-RELATED"/>
    <property type="match status" value="1"/>
</dbReference>
<keyword evidence="8" id="KW-0326">Glycosidase</keyword>
<keyword evidence="11" id="KW-1185">Reference proteome</keyword>
<protein>
    <recommendedName>
        <fullName evidence="8">alpha-1,2-Mannosidase</fullName>
        <ecNumber evidence="8">3.2.1.-</ecNumber>
    </recommendedName>
</protein>
<keyword evidence="9" id="KW-0472">Membrane</keyword>
<dbReference type="InterPro" id="IPR036026">
    <property type="entry name" value="Seven-hairpin_glycosidases"/>
</dbReference>
<comment type="pathway">
    <text evidence="2">Protein modification; protein glycosylation.</text>
</comment>
<evidence type="ECO:0000256" key="8">
    <source>
        <dbReference type="RuleBase" id="RU361193"/>
    </source>
</evidence>
<feature type="disulfide bond" evidence="7">
    <location>
        <begin position="429"/>
        <end position="458"/>
    </location>
</feature>
<proteinExistence type="inferred from homology"/>
<name>A0A9P5VLW9_9FUNG</name>
<evidence type="ECO:0000313" key="11">
    <source>
        <dbReference type="Proteomes" id="UP000696485"/>
    </source>
</evidence>
<evidence type="ECO:0000256" key="7">
    <source>
        <dbReference type="PIRSR" id="PIRSR601382-3"/>
    </source>
</evidence>
<keyword evidence="5 7" id="KW-1015">Disulfide bond</keyword>
<dbReference type="PRINTS" id="PR00747">
    <property type="entry name" value="GLYHDRLASE47"/>
</dbReference>
<evidence type="ECO:0000256" key="2">
    <source>
        <dbReference type="ARBA" id="ARBA00004922"/>
    </source>
</evidence>
<reference evidence="10" key="1">
    <citation type="journal article" date="2020" name="Fungal Divers.">
        <title>Resolving the Mortierellaceae phylogeny through synthesis of multi-gene phylogenetics and phylogenomics.</title>
        <authorList>
            <person name="Vandepol N."/>
            <person name="Liber J."/>
            <person name="Desiro A."/>
            <person name="Na H."/>
            <person name="Kennedy M."/>
            <person name="Barry K."/>
            <person name="Grigoriev I.V."/>
            <person name="Miller A.N."/>
            <person name="O'Donnell K."/>
            <person name="Stajich J.E."/>
            <person name="Bonito G."/>
        </authorList>
    </citation>
    <scope>NUCLEOTIDE SEQUENCE</scope>
    <source>
        <strain evidence="10">NVP1</strain>
    </source>
</reference>
<dbReference type="GO" id="GO:0016020">
    <property type="term" value="C:membrane"/>
    <property type="evidence" value="ECO:0007669"/>
    <property type="project" value="InterPro"/>
</dbReference>
<keyword evidence="9" id="KW-1133">Transmembrane helix</keyword>
<dbReference type="EMBL" id="JAAAUY010000353">
    <property type="protein sequence ID" value="KAF9331044.1"/>
    <property type="molecule type" value="Genomic_DNA"/>
</dbReference>
<organism evidence="10 11">
    <name type="scientific">Podila minutissima</name>
    <dbReference type="NCBI Taxonomy" id="64525"/>
    <lineage>
        <taxon>Eukaryota</taxon>
        <taxon>Fungi</taxon>
        <taxon>Fungi incertae sedis</taxon>
        <taxon>Mucoromycota</taxon>
        <taxon>Mortierellomycotina</taxon>
        <taxon>Mortierellomycetes</taxon>
        <taxon>Mortierellales</taxon>
        <taxon>Mortierellaceae</taxon>
        <taxon>Podila</taxon>
    </lineage>
</organism>
<keyword evidence="4 8" id="KW-0378">Hydrolase</keyword>
<dbReference type="PANTHER" id="PTHR11742:SF103">
    <property type="entry name" value="ENDOPLASMIC RETICULUM MANNOSIDASE MNL2-RELATED"/>
    <property type="match status" value="1"/>
</dbReference>
<accession>A0A9P5VLW9</accession>
<dbReference type="Proteomes" id="UP000696485">
    <property type="component" value="Unassembled WGS sequence"/>
</dbReference>
<keyword evidence="6" id="KW-0479">Metal-binding</keyword>
<dbReference type="GO" id="GO:0005509">
    <property type="term" value="F:calcium ion binding"/>
    <property type="evidence" value="ECO:0007669"/>
    <property type="project" value="InterPro"/>
</dbReference>
<comment type="cofactor">
    <cofactor evidence="1 6">
        <name>Ca(2+)</name>
        <dbReference type="ChEBI" id="CHEBI:29108"/>
    </cofactor>
</comment>
<evidence type="ECO:0000256" key="9">
    <source>
        <dbReference type="SAM" id="Phobius"/>
    </source>
</evidence>
<dbReference type="GO" id="GO:0004571">
    <property type="term" value="F:mannosyl-oligosaccharide 1,2-alpha-mannosidase activity"/>
    <property type="evidence" value="ECO:0007669"/>
    <property type="project" value="InterPro"/>
</dbReference>
<dbReference type="Gene3D" id="1.50.10.10">
    <property type="match status" value="1"/>
</dbReference>
<sequence>MVPAHYIRRRGVLLFLLCMAAISFLHYVYLTPSHNVSSRPLAQDDDDGSVGYLDYSLLGRIVERPQGGPAPIHGIDNDGFEVVEEPYVTFKNKDRGKGQGYGTSGEEEAVKPIQFDFGANPWSNAQEQQSRARQSKVRGMIQHAWEGYSRYASPHDELKAVTGKGIDTFHGWGATLVEGLDTLWLAGFRDEYWEARDKFLDMVQEHHWRVVGVEDDKADVRFFEGVVRYLGSLLSIAELEKKEGQEPDSRILDAAIGLADQLLLAFKGVNRALPASRIFPNGTLAANGALSGKVSLAEVGTFQLEFRKLSQLSNNPKYSAVAQENYEYLSSLNPKISGLFPAYFDQKSGAANNYVASFGSLSDSFYEYLLKTFILTGDTKFRDQYVTTVEAMHSHLLSYNRKNRGHYLVLGIYDTATDTLVPKMDHMSCFAPGLLALGARVLGRSKDMAAAQALMETCFLSYKNSETGLGADEIAFLTTEHQRGKEFEMPMPSGFYVIDPEYVLRPGNIKYQEYAWSIVEAIEKNCKTQFGYSALANVMDASEGMTDLMPSHFLAETLKYLYLIFSPPEQVPLDKYLFTTQGHLVRFSQTEQQ</sequence>
<evidence type="ECO:0000256" key="1">
    <source>
        <dbReference type="ARBA" id="ARBA00001913"/>
    </source>
</evidence>
<evidence type="ECO:0000256" key="4">
    <source>
        <dbReference type="ARBA" id="ARBA00022801"/>
    </source>
</evidence>
<dbReference type="SUPFAM" id="SSF48225">
    <property type="entry name" value="Seven-hairpin glycosidases"/>
    <property type="match status" value="1"/>
</dbReference>
<dbReference type="GO" id="GO:0005975">
    <property type="term" value="P:carbohydrate metabolic process"/>
    <property type="evidence" value="ECO:0007669"/>
    <property type="project" value="InterPro"/>
</dbReference>
<dbReference type="InterPro" id="IPR050749">
    <property type="entry name" value="Glycosyl_Hydrolase_47"/>
</dbReference>
<feature type="binding site" evidence="6">
    <location>
        <position position="580"/>
    </location>
    <ligand>
        <name>Ca(2+)</name>
        <dbReference type="ChEBI" id="CHEBI:29108"/>
    </ligand>
</feature>
<evidence type="ECO:0000313" key="10">
    <source>
        <dbReference type="EMBL" id="KAF9331044.1"/>
    </source>
</evidence>
<dbReference type="AlphaFoldDB" id="A0A9P5VLW9"/>
<dbReference type="Pfam" id="PF01532">
    <property type="entry name" value="Glyco_hydro_47"/>
    <property type="match status" value="1"/>
</dbReference>
<comment type="similarity">
    <text evidence="3 8">Belongs to the glycosyl hydrolase 47 family.</text>
</comment>
<dbReference type="GO" id="GO:0005783">
    <property type="term" value="C:endoplasmic reticulum"/>
    <property type="evidence" value="ECO:0007669"/>
    <property type="project" value="TreeGrafter"/>
</dbReference>
<evidence type="ECO:0000256" key="5">
    <source>
        <dbReference type="ARBA" id="ARBA00023157"/>
    </source>
</evidence>